<keyword evidence="5" id="KW-1185">Reference proteome</keyword>
<dbReference type="InterPro" id="IPR001034">
    <property type="entry name" value="DeoR_HTH"/>
</dbReference>
<comment type="caution">
    <text evidence="4">The sequence shown here is derived from an EMBL/GenBank/DDBJ whole genome shotgun (WGS) entry which is preliminary data.</text>
</comment>
<feature type="domain" description="HTH deoR-type" evidence="3">
    <location>
        <begin position="9"/>
        <end position="44"/>
    </location>
</feature>
<protein>
    <submittedName>
        <fullName evidence="4">HTH domain-containing protein</fullName>
    </submittedName>
</protein>
<evidence type="ECO:0000256" key="2">
    <source>
        <dbReference type="ARBA" id="ARBA00023163"/>
    </source>
</evidence>
<keyword evidence="1" id="KW-0805">Transcription regulation</keyword>
<dbReference type="InterPro" id="IPR036388">
    <property type="entry name" value="WH-like_DNA-bd_sf"/>
</dbReference>
<gene>
    <name evidence="4" type="ORF">H1191_10080</name>
</gene>
<dbReference type="AlphaFoldDB" id="A0A7W1WRJ1"/>
<dbReference type="Gene3D" id="1.10.10.10">
    <property type="entry name" value="Winged helix-like DNA-binding domain superfamily/Winged helix DNA-binding domain"/>
    <property type="match status" value="1"/>
</dbReference>
<accession>A0A7W1WRJ1</accession>
<keyword evidence="2" id="KW-0804">Transcription</keyword>
<dbReference type="InterPro" id="IPR036390">
    <property type="entry name" value="WH_DNA-bd_sf"/>
</dbReference>
<evidence type="ECO:0000256" key="1">
    <source>
        <dbReference type="ARBA" id="ARBA00023015"/>
    </source>
</evidence>
<evidence type="ECO:0000259" key="3">
    <source>
        <dbReference type="Pfam" id="PF08220"/>
    </source>
</evidence>
<organism evidence="4 5">
    <name type="scientific">Paenactinomyces guangxiensis</name>
    <dbReference type="NCBI Taxonomy" id="1490290"/>
    <lineage>
        <taxon>Bacteria</taxon>
        <taxon>Bacillati</taxon>
        <taxon>Bacillota</taxon>
        <taxon>Bacilli</taxon>
        <taxon>Bacillales</taxon>
        <taxon>Thermoactinomycetaceae</taxon>
        <taxon>Paenactinomyces</taxon>
    </lineage>
</organism>
<name>A0A7W1WRJ1_9BACL</name>
<evidence type="ECO:0000313" key="5">
    <source>
        <dbReference type="Proteomes" id="UP000535491"/>
    </source>
</evidence>
<dbReference type="Pfam" id="PF08220">
    <property type="entry name" value="HTH_DeoR"/>
    <property type="match status" value="1"/>
</dbReference>
<evidence type="ECO:0000313" key="4">
    <source>
        <dbReference type="EMBL" id="MBA4494653.1"/>
    </source>
</evidence>
<dbReference type="EMBL" id="JACEIQ010000009">
    <property type="protein sequence ID" value="MBA4494653.1"/>
    <property type="molecule type" value="Genomic_DNA"/>
</dbReference>
<dbReference type="SUPFAM" id="SSF46785">
    <property type="entry name" value="Winged helix' DNA-binding domain"/>
    <property type="match status" value="1"/>
</dbReference>
<sequence length="100" mass="11806">MLDERKVRLLQFLLKTNQITSVNDLAKIHDVSEKTIRNDLNEIASWLKHAFKLQLVRRPGVEHGNRLRHCHSPREIGRCFLSPGRIWPQVGRNRLEQYGR</sequence>
<proteinExistence type="predicted"/>
<dbReference type="GO" id="GO:0003700">
    <property type="term" value="F:DNA-binding transcription factor activity"/>
    <property type="evidence" value="ECO:0007669"/>
    <property type="project" value="InterPro"/>
</dbReference>
<reference evidence="4 5" key="1">
    <citation type="submission" date="2020-07" db="EMBL/GenBank/DDBJ databases">
        <authorList>
            <person name="Feng H."/>
        </authorList>
    </citation>
    <scope>NUCLEOTIDE SEQUENCE [LARGE SCALE GENOMIC DNA]</scope>
    <source>
        <strain evidence="5">s-10</strain>
    </source>
</reference>
<dbReference type="Proteomes" id="UP000535491">
    <property type="component" value="Unassembled WGS sequence"/>
</dbReference>